<protein>
    <submittedName>
        <fullName evidence="1">Predicted protein</fullName>
    </submittedName>
</protein>
<dbReference type="EMBL" id="FP929122">
    <property type="protein sequence ID" value="CBX94338.1"/>
    <property type="molecule type" value="Genomic_DNA"/>
</dbReference>
<dbReference type="HOGENOM" id="CLU_2250633_0_0_1"/>
<evidence type="ECO:0000313" key="1">
    <source>
        <dbReference type="EMBL" id="CBX94338.1"/>
    </source>
</evidence>
<dbReference type="VEuPathDB" id="FungiDB:LEMA_P121020.1"/>
<name>E4ZSF8_LEPMJ</name>
<proteinExistence type="predicted"/>
<dbReference type="InParanoid" id="E4ZSF8"/>
<reference evidence="2" key="1">
    <citation type="journal article" date="2011" name="Nat. Commun.">
        <title>Effector diversification within compartments of the Leptosphaeria maculans genome affected by Repeat-Induced Point mutations.</title>
        <authorList>
            <person name="Rouxel T."/>
            <person name="Grandaubert J."/>
            <person name="Hane J.K."/>
            <person name="Hoede C."/>
            <person name="van de Wouw A.P."/>
            <person name="Couloux A."/>
            <person name="Dominguez V."/>
            <person name="Anthouard V."/>
            <person name="Bally P."/>
            <person name="Bourras S."/>
            <person name="Cozijnsen A.J."/>
            <person name="Ciuffetti L.M."/>
            <person name="Degrave A."/>
            <person name="Dilmaghani A."/>
            <person name="Duret L."/>
            <person name="Fudal I."/>
            <person name="Goodwin S.B."/>
            <person name="Gout L."/>
            <person name="Glaser N."/>
            <person name="Linglin J."/>
            <person name="Kema G.H.J."/>
            <person name="Lapalu N."/>
            <person name="Lawrence C.B."/>
            <person name="May K."/>
            <person name="Meyer M."/>
            <person name="Ollivier B."/>
            <person name="Poulain J."/>
            <person name="Schoch C.L."/>
            <person name="Simon A."/>
            <person name="Spatafora J.W."/>
            <person name="Stachowiak A."/>
            <person name="Turgeon B.G."/>
            <person name="Tyler B.M."/>
            <person name="Vincent D."/>
            <person name="Weissenbach J."/>
            <person name="Amselem J."/>
            <person name="Quesneville H."/>
            <person name="Oliver R.P."/>
            <person name="Wincker P."/>
            <person name="Balesdent M.-H."/>
            <person name="Howlett B.J."/>
        </authorList>
    </citation>
    <scope>NUCLEOTIDE SEQUENCE [LARGE SCALE GENOMIC DNA]</scope>
    <source>
        <strain evidence="2">JN3 / isolate v23.1.3 / race Av1-4-5-6-7-8</strain>
    </source>
</reference>
<gene>
    <name evidence="1" type="ORF">LEMA_P121020.1</name>
</gene>
<dbReference type="AlphaFoldDB" id="E4ZSF8"/>
<sequence length="104" mass="11951">MSGKQGTMTRVEMQGCFVCEHVRRSPENFRPIRLEVYVAMLEHAPQEREFDEAADKHRLVRQQWMVSLHFFNTENGLAAVTGRNREAIPVCVEAGLEGFVDEDD</sequence>
<evidence type="ECO:0000313" key="2">
    <source>
        <dbReference type="Proteomes" id="UP000002668"/>
    </source>
</evidence>
<organism evidence="2">
    <name type="scientific">Leptosphaeria maculans (strain JN3 / isolate v23.1.3 / race Av1-4-5-6-7-8)</name>
    <name type="common">Blackleg fungus</name>
    <name type="synonym">Phoma lingam</name>
    <dbReference type="NCBI Taxonomy" id="985895"/>
    <lineage>
        <taxon>Eukaryota</taxon>
        <taxon>Fungi</taxon>
        <taxon>Dikarya</taxon>
        <taxon>Ascomycota</taxon>
        <taxon>Pezizomycotina</taxon>
        <taxon>Dothideomycetes</taxon>
        <taxon>Pleosporomycetidae</taxon>
        <taxon>Pleosporales</taxon>
        <taxon>Pleosporineae</taxon>
        <taxon>Leptosphaeriaceae</taxon>
        <taxon>Plenodomus</taxon>
        <taxon>Plenodomus lingam/Leptosphaeria maculans species complex</taxon>
    </lineage>
</organism>
<keyword evidence="2" id="KW-1185">Reference proteome</keyword>
<dbReference type="Proteomes" id="UP000002668">
    <property type="component" value="Genome"/>
</dbReference>
<accession>E4ZSF8</accession>